<dbReference type="GO" id="GO:0005829">
    <property type="term" value="C:cytosol"/>
    <property type="evidence" value="ECO:0007669"/>
    <property type="project" value="TreeGrafter"/>
</dbReference>
<dbReference type="Gene3D" id="3.40.50.12230">
    <property type="match status" value="1"/>
</dbReference>
<dbReference type="STRING" id="483216.BACEGG_00134"/>
<dbReference type="AlphaFoldDB" id="A0A380Z7Q5"/>
<dbReference type="Pfam" id="PF00551">
    <property type="entry name" value="Formyl_trans_N"/>
    <property type="match status" value="1"/>
</dbReference>
<dbReference type="InterPro" id="IPR036477">
    <property type="entry name" value="Formyl_transf_N_sf"/>
</dbReference>
<dbReference type="EMBL" id="UFSX01000002">
    <property type="protein sequence ID" value="SUV42711.1"/>
    <property type="molecule type" value="Genomic_DNA"/>
</dbReference>
<dbReference type="HAMAP" id="MF_00182">
    <property type="entry name" value="Formyl_trans"/>
    <property type="match status" value="1"/>
</dbReference>
<dbReference type="GeneID" id="93068850"/>
<evidence type="ECO:0000256" key="4">
    <source>
        <dbReference type="ARBA" id="ARBA00022917"/>
    </source>
</evidence>
<dbReference type="SUPFAM" id="SSF50486">
    <property type="entry name" value="FMT C-terminal domain-like"/>
    <property type="match status" value="1"/>
</dbReference>
<dbReference type="NCBIfam" id="TIGR00460">
    <property type="entry name" value="fmt"/>
    <property type="match status" value="1"/>
</dbReference>
<dbReference type="InterPro" id="IPR005793">
    <property type="entry name" value="Formyl_trans_C"/>
</dbReference>
<accession>A0A380Z7Q5</accession>
<dbReference type="Proteomes" id="UP000254424">
    <property type="component" value="Unassembled WGS sequence"/>
</dbReference>
<dbReference type="InterPro" id="IPR044135">
    <property type="entry name" value="Met-tRNA-FMT_C"/>
</dbReference>
<evidence type="ECO:0000256" key="5">
    <source>
        <dbReference type="HAMAP-Rule" id="MF_00182"/>
    </source>
</evidence>
<reference evidence="8 9" key="1">
    <citation type="submission" date="2018-06" db="EMBL/GenBank/DDBJ databases">
        <authorList>
            <consortium name="Pathogen Informatics"/>
            <person name="Doyle S."/>
        </authorList>
    </citation>
    <scope>NUCLEOTIDE SEQUENCE [LARGE SCALE GENOMIC DNA]</scope>
    <source>
        <strain evidence="8 9">NCTC11155</strain>
    </source>
</reference>
<dbReference type="Pfam" id="PF02911">
    <property type="entry name" value="Formyl_trans_C"/>
    <property type="match status" value="1"/>
</dbReference>
<comment type="similarity">
    <text evidence="1 5">Belongs to the Fmt family.</text>
</comment>
<evidence type="ECO:0000256" key="3">
    <source>
        <dbReference type="ARBA" id="ARBA00022679"/>
    </source>
</evidence>
<dbReference type="InterPro" id="IPR002376">
    <property type="entry name" value="Formyl_transf_N"/>
</dbReference>
<dbReference type="CDD" id="cd08646">
    <property type="entry name" value="FMT_core_Met-tRNA-FMT_N"/>
    <property type="match status" value="1"/>
</dbReference>
<evidence type="ECO:0000313" key="9">
    <source>
        <dbReference type="Proteomes" id="UP000254424"/>
    </source>
</evidence>
<dbReference type="EC" id="2.1.2.9" evidence="2 5"/>
<feature type="domain" description="Formyl transferase N-terminal" evidence="6">
    <location>
        <begin position="9"/>
        <end position="185"/>
    </location>
</feature>
<comment type="function">
    <text evidence="5">Attaches a formyl group to the free amino group of methionyl-tRNA(fMet). The formyl group appears to play a dual role in the initiator identity of N-formylmethionyl-tRNA by promoting its recognition by IF2 and preventing the misappropriation of this tRNA by the elongation apparatus.</text>
</comment>
<feature type="domain" description="Formyl transferase C-terminal" evidence="7">
    <location>
        <begin position="213"/>
        <end position="315"/>
    </location>
</feature>
<dbReference type="CDD" id="cd08704">
    <property type="entry name" value="Met_tRNA_FMT_C"/>
    <property type="match status" value="1"/>
</dbReference>
<proteinExistence type="inferred from homology"/>
<comment type="catalytic activity">
    <reaction evidence="5">
        <text>L-methionyl-tRNA(fMet) + (6R)-10-formyltetrahydrofolate = N-formyl-L-methionyl-tRNA(fMet) + (6S)-5,6,7,8-tetrahydrofolate + H(+)</text>
        <dbReference type="Rhea" id="RHEA:24380"/>
        <dbReference type="Rhea" id="RHEA-COMP:9952"/>
        <dbReference type="Rhea" id="RHEA-COMP:9953"/>
        <dbReference type="ChEBI" id="CHEBI:15378"/>
        <dbReference type="ChEBI" id="CHEBI:57453"/>
        <dbReference type="ChEBI" id="CHEBI:78530"/>
        <dbReference type="ChEBI" id="CHEBI:78844"/>
        <dbReference type="ChEBI" id="CHEBI:195366"/>
        <dbReference type="EC" id="2.1.2.9"/>
    </reaction>
</comment>
<evidence type="ECO:0000259" key="6">
    <source>
        <dbReference type="Pfam" id="PF00551"/>
    </source>
</evidence>
<sequence>MVMRKEDLRIVYMGTPEFAVEPLRCLVEGGYNIAGVITMPDKPAGRGHKVQFSPVKQYALEHGLPLLQPEKLKDETFVEALRALNADLQIVVAFRMLPEVVWNMPRLGTFNLHASLLPQYRGAAPINWAVINGDTETGITTFFLKHEIDTGEVIQQVRVPIADTDNVGIVHDKLMMLGGRLVVETVDAIIAGKVKPVPQEEMAVVGELRPAPKIFKDTCRIDWNMPVKRIYDFIRGLSPYPAAWTELVQPDGTVVVLKIFETEKMEQPHRFSPGTLQTDGKTYIRISGTDGWISVRALQLPGKKRLKTDELLRGFKLTEDYKVR</sequence>
<evidence type="ECO:0000256" key="1">
    <source>
        <dbReference type="ARBA" id="ARBA00010699"/>
    </source>
</evidence>
<dbReference type="InterPro" id="IPR041711">
    <property type="entry name" value="Met-tRNA-FMT_N"/>
</dbReference>
<dbReference type="PANTHER" id="PTHR11138">
    <property type="entry name" value="METHIONYL-TRNA FORMYLTRANSFERASE"/>
    <property type="match status" value="1"/>
</dbReference>
<dbReference type="InterPro" id="IPR005794">
    <property type="entry name" value="Fmt"/>
</dbReference>
<gene>
    <name evidence="5 8" type="primary">fmt</name>
    <name evidence="8" type="ORF">NCTC11155_02085</name>
</gene>
<organism evidence="8 9">
    <name type="scientific">Bacteroides eggerthii</name>
    <dbReference type="NCBI Taxonomy" id="28111"/>
    <lineage>
        <taxon>Bacteria</taxon>
        <taxon>Pseudomonadati</taxon>
        <taxon>Bacteroidota</taxon>
        <taxon>Bacteroidia</taxon>
        <taxon>Bacteroidales</taxon>
        <taxon>Bacteroidaceae</taxon>
        <taxon>Bacteroides</taxon>
    </lineage>
</organism>
<dbReference type="GO" id="GO:0004479">
    <property type="term" value="F:methionyl-tRNA formyltransferase activity"/>
    <property type="evidence" value="ECO:0007669"/>
    <property type="project" value="UniProtKB-UniRule"/>
</dbReference>
<name>A0A380Z7Q5_9BACE</name>
<dbReference type="PANTHER" id="PTHR11138:SF5">
    <property type="entry name" value="METHIONYL-TRNA FORMYLTRANSFERASE, MITOCHONDRIAL"/>
    <property type="match status" value="1"/>
</dbReference>
<evidence type="ECO:0000313" key="8">
    <source>
        <dbReference type="EMBL" id="SUV42711.1"/>
    </source>
</evidence>
<dbReference type="SUPFAM" id="SSF53328">
    <property type="entry name" value="Formyltransferase"/>
    <property type="match status" value="1"/>
</dbReference>
<evidence type="ECO:0000259" key="7">
    <source>
        <dbReference type="Pfam" id="PF02911"/>
    </source>
</evidence>
<feature type="binding site" evidence="5">
    <location>
        <begin position="115"/>
        <end position="118"/>
    </location>
    <ligand>
        <name>(6S)-5,6,7,8-tetrahydrofolate</name>
        <dbReference type="ChEBI" id="CHEBI:57453"/>
    </ligand>
</feature>
<dbReference type="RefSeq" id="WP_004288399.1">
    <property type="nucleotide sequence ID" value="NZ_CABKNQ010000020.1"/>
</dbReference>
<keyword evidence="3 5" id="KW-0808">Transferase</keyword>
<evidence type="ECO:0000256" key="2">
    <source>
        <dbReference type="ARBA" id="ARBA00012261"/>
    </source>
</evidence>
<protein>
    <recommendedName>
        <fullName evidence="2 5">Methionyl-tRNA formyltransferase</fullName>
        <ecNumber evidence="2 5">2.1.2.9</ecNumber>
    </recommendedName>
</protein>
<keyword evidence="4 5" id="KW-0648">Protein biosynthesis</keyword>
<dbReference type="InterPro" id="IPR011034">
    <property type="entry name" value="Formyl_transferase-like_C_sf"/>
</dbReference>